<proteinExistence type="predicted"/>
<reference evidence="1 2" key="1">
    <citation type="submission" date="2014-08" db="EMBL/GenBank/DDBJ databases">
        <title>Genomic and Phenotypic Diversity of Colwellia psychrerythraea strains from Disparate Marine Basins.</title>
        <authorList>
            <person name="Techtmann S.M."/>
            <person name="Stelling S.C."/>
            <person name="Utturkar S.M."/>
            <person name="Alshibli N."/>
            <person name="Harris A."/>
            <person name="Brown S.D."/>
            <person name="Hazen T.C."/>
        </authorList>
    </citation>
    <scope>NUCLEOTIDE SEQUENCE [LARGE SCALE GENOMIC DNA]</scope>
    <source>
        <strain evidence="1 2">ND2E</strain>
    </source>
</reference>
<dbReference type="AlphaFoldDB" id="A0A099K7V1"/>
<comment type="caution">
    <text evidence="1">The sequence shown here is derived from an EMBL/GenBank/DDBJ whole genome shotgun (WGS) entry which is preliminary data.</text>
</comment>
<dbReference type="RefSeq" id="WP_223303686.1">
    <property type="nucleotide sequence ID" value="NZ_JQED01000055.1"/>
</dbReference>
<accession>A0A099K7V1</accession>
<dbReference type="EMBL" id="JQED01000055">
    <property type="protein sequence ID" value="KGJ86864.1"/>
    <property type="molecule type" value="Genomic_DNA"/>
</dbReference>
<name>A0A099K7V1_COLPS</name>
<evidence type="ECO:0000313" key="1">
    <source>
        <dbReference type="EMBL" id="KGJ86864.1"/>
    </source>
</evidence>
<dbReference type="PATRIC" id="fig|28229.4.peg.3748"/>
<evidence type="ECO:0000313" key="2">
    <source>
        <dbReference type="Proteomes" id="UP000029843"/>
    </source>
</evidence>
<sequence>MRICSYYVGLEDDYDTGLNFIGKYDQHDIRLAFFKNDEQGGLDGYVSSRNERYSYDVIGIRNFENGEGIWDAPDQGMAESNTFNLRYAYNFTNTEVGVSLQSGDLEGVNGSLGAQTAYAFHVKSNIDNIGIMFQYSDYEYDLDNGFDSVVVGAWAFNDTIPTEAKLYNLNLSYNKSVSFGPITNLTFYNDYNLMTDKSGDFKEDTVMNVTGVAITAGGVYAYVDFITAKNQPFIGGTMAGDSDEWNKRLNINIGYYF</sequence>
<gene>
    <name evidence="1" type="ORF">ND2E_0271</name>
</gene>
<dbReference type="Proteomes" id="UP000029843">
    <property type="component" value="Unassembled WGS sequence"/>
</dbReference>
<protein>
    <submittedName>
        <fullName evidence="1">Uncharacterized protein</fullName>
    </submittedName>
</protein>
<organism evidence="1 2">
    <name type="scientific">Colwellia psychrerythraea</name>
    <name type="common">Vibrio psychroerythus</name>
    <dbReference type="NCBI Taxonomy" id="28229"/>
    <lineage>
        <taxon>Bacteria</taxon>
        <taxon>Pseudomonadati</taxon>
        <taxon>Pseudomonadota</taxon>
        <taxon>Gammaproteobacteria</taxon>
        <taxon>Alteromonadales</taxon>
        <taxon>Colwelliaceae</taxon>
        <taxon>Colwellia</taxon>
    </lineage>
</organism>